<dbReference type="PANTHER" id="PTHR38166:SF1">
    <property type="entry name" value="C2H2-TYPE DOMAIN-CONTAINING PROTEIN"/>
    <property type="match status" value="1"/>
</dbReference>
<comment type="caution">
    <text evidence="1">The sequence shown here is derived from an EMBL/GenBank/DDBJ whole genome shotgun (WGS) entry which is preliminary data.</text>
</comment>
<accession>A0A8H6MZF2</accession>
<dbReference type="PANTHER" id="PTHR38166">
    <property type="entry name" value="C2H2-TYPE DOMAIN-CONTAINING PROTEIN-RELATED"/>
    <property type="match status" value="1"/>
</dbReference>
<reference evidence="1 2" key="1">
    <citation type="journal article" date="2020" name="Phytopathology">
        <title>Genome Sequence Resources of Colletotrichum truncatum, C. plurivorum, C. musicola, and C. sojae: Four Species Pathogenic to Soybean (Glycine max).</title>
        <authorList>
            <person name="Rogerio F."/>
            <person name="Boufleur T.R."/>
            <person name="Ciampi-Guillardi M."/>
            <person name="Sukno S.A."/>
            <person name="Thon M.R."/>
            <person name="Massola Junior N.S."/>
            <person name="Baroncelli R."/>
        </authorList>
    </citation>
    <scope>NUCLEOTIDE SEQUENCE [LARGE SCALE GENOMIC DNA]</scope>
    <source>
        <strain evidence="1 2">LFN0009</strain>
    </source>
</reference>
<name>A0A8H6MZF2_9PEZI</name>
<dbReference type="AlphaFoldDB" id="A0A8H6MZF2"/>
<keyword evidence="2" id="KW-1185">Reference proteome</keyword>
<gene>
    <name evidence="1" type="ORF">CSOJ01_03937</name>
</gene>
<dbReference type="Proteomes" id="UP000652219">
    <property type="component" value="Unassembled WGS sequence"/>
</dbReference>
<proteinExistence type="predicted"/>
<evidence type="ECO:0000313" key="1">
    <source>
        <dbReference type="EMBL" id="KAF6814714.1"/>
    </source>
</evidence>
<sequence>MTYSRWLSKKHGEVENRMSSVTEAKPTNVTEHLLHSKEPVFACPYLKFDIVKYARCVHRGWTKSRLKEHLGRRHRVPPHCPTCYATFSTDLARDAHTRDISCKANTNAAPEGLFEDQPFPADLGALKRVMSTPFPRRHGFLSLPPGIPGDTSALFDTALPKWSEPNNQGWMNDMHRDSAVPPLADYAHIDKACPDSVYGSGSYHTYLTKPESVPGKEDLQNELSETADAMTSYSDVTRISPDQHQQYIQSLADAISKKLGGLIGADNRQALVNALPDLVKAFAIRIGHENDTQKHRAIMHFAHQYHAQIARQVESDFSELDKTNEKPSQHSMSLLEKINMWNNIPSEHQSSTEQEFFEGVKDVDDDEQEYTPLTLDNHQEIASRSNAFQWLVSDLWKISFLKGYGENVIEETSMTSIQTVIRRCFPTGRLRKAQGPRVYVAAFSMHGWLGRTAVDILNYVVVTCYSEESQATTIRHYMNQIWPSTGQLVLDLLVAVFQVAEPTIQSDGPGHFGESQPSSNMTILPDGTRVEVSLHHEDLLVAVAGPTNTIIECGEQLAWLNCAMIPPNGIKPSGERLPSSVGFPYHDDRTDFLGLNFHCIYSCSGLGRARPMAKKVFCKEPPEL</sequence>
<protein>
    <recommendedName>
        <fullName evidence="3">C2H2-type domain-containing protein</fullName>
    </recommendedName>
</protein>
<organism evidence="1 2">
    <name type="scientific">Colletotrichum sojae</name>
    <dbReference type="NCBI Taxonomy" id="2175907"/>
    <lineage>
        <taxon>Eukaryota</taxon>
        <taxon>Fungi</taxon>
        <taxon>Dikarya</taxon>
        <taxon>Ascomycota</taxon>
        <taxon>Pezizomycotina</taxon>
        <taxon>Sordariomycetes</taxon>
        <taxon>Hypocreomycetidae</taxon>
        <taxon>Glomerellales</taxon>
        <taxon>Glomerellaceae</taxon>
        <taxon>Colletotrichum</taxon>
        <taxon>Colletotrichum orchidearum species complex</taxon>
    </lineage>
</organism>
<evidence type="ECO:0008006" key="3">
    <source>
        <dbReference type="Google" id="ProtNLM"/>
    </source>
</evidence>
<dbReference type="EMBL" id="WIGN01000041">
    <property type="protein sequence ID" value="KAF6814714.1"/>
    <property type="molecule type" value="Genomic_DNA"/>
</dbReference>
<evidence type="ECO:0000313" key="2">
    <source>
        <dbReference type="Proteomes" id="UP000652219"/>
    </source>
</evidence>